<dbReference type="Proteomes" id="UP000092445">
    <property type="component" value="Unassembled WGS sequence"/>
</dbReference>
<dbReference type="AlphaFoldDB" id="A0A1A9ZR20"/>
<proteinExistence type="predicted"/>
<dbReference type="EnsemblMetazoa" id="GPAI022361-RA">
    <property type="protein sequence ID" value="GPAI022361-PA"/>
    <property type="gene ID" value="GPAI022361"/>
</dbReference>
<reference evidence="1" key="2">
    <citation type="submission" date="2020-05" db="UniProtKB">
        <authorList>
            <consortium name="EnsemblMetazoa"/>
        </authorList>
    </citation>
    <scope>IDENTIFICATION</scope>
    <source>
        <strain evidence="1">IAEA</strain>
    </source>
</reference>
<keyword evidence="2" id="KW-1185">Reference proteome</keyword>
<reference evidence="2" key="1">
    <citation type="submission" date="2014-03" db="EMBL/GenBank/DDBJ databases">
        <authorList>
            <person name="Aksoy S."/>
            <person name="Warren W."/>
            <person name="Wilson R.K."/>
        </authorList>
    </citation>
    <scope>NUCLEOTIDE SEQUENCE [LARGE SCALE GENOMIC DNA]</scope>
    <source>
        <strain evidence="2">IAEA</strain>
    </source>
</reference>
<sequence length="104" mass="12218">MRYIVRYWTLPVSYSTIWDTNSNETVIPQRCTLTINNSCIIVRFHTVRCVGNSWLHERLGWTPWEMPGTNKHVQSRRQTMLTTALDCDSGIHLKLITIKYCCNE</sequence>
<organism evidence="1 2">
    <name type="scientific">Glossina pallidipes</name>
    <name type="common">Tsetse fly</name>
    <dbReference type="NCBI Taxonomy" id="7398"/>
    <lineage>
        <taxon>Eukaryota</taxon>
        <taxon>Metazoa</taxon>
        <taxon>Ecdysozoa</taxon>
        <taxon>Arthropoda</taxon>
        <taxon>Hexapoda</taxon>
        <taxon>Insecta</taxon>
        <taxon>Pterygota</taxon>
        <taxon>Neoptera</taxon>
        <taxon>Endopterygota</taxon>
        <taxon>Diptera</taxon>
        <taxon>Brachycera</taxon>
        <taxon>Muscomorpha</taxon>
        <taxon>Hippoboscoidea</taxon>
        <taxon>Glossinidae</taxon>
        <taxon>Glossina</taxon>
    </lineage>
</organism>
<evidence type="ECO:0000313" key="2">
    <source>
        <dbReference type="Proteomes" id="UP000092445"/>
    </source>
</evidence>
<protein>
    <submittedName>
        <fullName evidence="1">Uncharacterized protein</fullName>
    </submittedName>
</protein>
<accession>A0A1A9ZR20</accession>
<evidence type="ECO:0000313" key="1">
    <source>
        <dbReference type="EnsemblMetazoa" id="GPAI022361-PA"/>
    </source>
</evidence>
<dbReference type="VEuPathDB" id="VectorBase:GPAI022361"/>
<name>A0A1A9ZR20_GLOPL</name>